<dbReference type="SUPFAM" id="SSF55347">
    <property type="entry name" value="Glyceraldehyde-3-phosphate dehydrogenase-like, C-terminal domain"/>
    <property type="match status" value="1"/>
</dbReference>
<dbReference type="Pfam" id="PF01408">
    <property type="entry name" value="GFO_IDH_MocA"/>
    <property type="match status" value="1"/>
</dbReference>
<dbReference type="InterPro" id="IPR000683">
    <property type="entry name" value="Gfo/Idh/MocA-like_OxRdtase_N"/>
</dbReference>
<dbReference type="SUPFAM" id="SSF51735">
    <property type="entry name" value="NAD(P)-binding Rossmann-fold domains"/>
    <property type="match status" value="1"/>
</dbReference>
<accession>A0ABX3SMT5</accession>
<proteinExistence type="predicted"/>
<dbReference type="Gene3D" id="3.40.50.720">
    <property type="entry name" value="NAD(P)-binding Rossmann-like Domain"/>
    <property type="match status" value="1"/>
</dbReference>
<dbReference type="Proteomes" id="UP000243140">
    <property type="component" value="Unassembled WGS sequence"/>
</dbReference>
<feature type="domain" description="GFO/IDH/MocA-like oxidoreductase" evidence="2">
    <location>
        <begin position="135"/>
        <end position="249"/>
    </location>
</feature>
<reference evidence="3 4" key="1">
    <citation type="submission" date="2017-02" db="EMBL/GenBank/DDBJ databases">
        <title>The new phylogeny of genus Mycobacterium.</title>
        <authorList>
            <person name="Tortoli E."/>
            <person name="Trovato A."/>
            <person name="Cirillo D.M."/>
        </authorList>
    </citation>
    <scope>NUCLEOTIDE SEQUENCE [LARGE SCALE GENOMIC DNA]</scope>
    <source>
        <strain evidence="3 4">IP1130001</strain>
    </source>
</reference>
<dbReference type="InterPro" id="IPR036291">
    <property type="entry name" value="NAD(P)-bd_dom_sf"/>
</dbReference>
<dbReference type="InterPro" id="IPR055170">
    <property type="entry name" value="GFO_IDH_MocA-like_dom"/>
</dbReference>
<dbReference type="Pfam" id="PF22725">
    <property type="entry name" value="GFO_IDH_MocA_C3"/>
    <property type="match status" value="1"/>
</dbReference>
<dbReference type="RefSeq" id="WP_083011551.1">
    <property type="nucleotide sequence ID" value="NZ_CP060015.1"/>
</dbReference>
<evidence type="ECO:0000259" key="1">
    <source>
        <dbReference type="Pfam" id="PF01408"/>
    </source>
</evidence>
<protein>
    <recommendedName>
        <fullName evidence="5">Oxidoreductase</fullName>
    </recommendedName>
</protein>
<evidence type="ECO:0000313" key="3">
    <source>
        <dbReference type="EMBL" id="ORA79453.1"/>
    </source>
</evidence>
<dbReference type="PANTHER" id="PTHR43708:SF8">
    <property type="entry name" value="OXIDOREDUCTASE"/>
    <property type="match status" value="1"/>
</dbReference>
<organism evidence="3 4">
    <name type="scientific">Mycobacterium malmoense</name>
    <dbReference type="NCBI Taxonomy" id="1780"/>
    <lineage>
        <taxon>Bacteria</taxon>
        <taxon>Bacillati</taxon>
        <taxon>Actinomycetota</taxon>
        <taxon>Actinomycetes</taxon>
        <taxon>Mycobacteriales</taxon>
        <taxon>Mycobacteriaceae</taxon>
        <taxon>Mycobacterium</taxon>
    </lineage>
</organism>
<feature type="domain" description="Gfo/Idh/MocA-like oxidoreductase N-terminal" evidence="1">
    <location>
        <begin position="2"/>
        <end position="123"/>
    </location>
</feature>
<dbReference type="InterPro" id="IPR051317">
    <property type="entry name" value="Gfo/Idh/MocA_oxidoreduct"/>
</dbReference>
<keyword evidence="4" id="KW-1185">Reference proteome</keyword>
<gene>
    <name evidence="3" type="ORF">BST29_19135</name>
</gene>
<evidence type="ECO:0008006" key="5">
    <source>
        <dbReference type="Google" id="ProtNLM"/>
    </source>
</evidence>
<evidence type="ECO:0000259" key="2">
    <source>
        <dbReference type="Pfam" id="PF22725"/>
    </source>
</evidence>
<dbReference type="EMBL" id="MVHV01000022">
    <property type="protein sequence ID" value="ORA79453.1"/>
    <property type="molecule type" value="Genomic_DNA"/>
</dbReference>
<comment type="caution">
    <text evidence="3">The sequence shown here is derived from an EMBL/GenBank/DDBJ whole genome shotgun (WGS) entry which is preliminary data.</text>
</comment>
<evidence type="ECO:0000313" key="4">
    <source>
        <dbReference type="Proteomes" id="UP000243140"/>
    </source>
</evidence>
<dbReference type="Gene3D" id="3.30.360.10">
    <property type="entry name" value="Dihydrodipicolinate Reductase, domain 2"/>
    <property type="match status" value="1"/>
</dbReference>
<dbReference type="PANTHER" id="PTHR43708">
    <property type="entry name" value="CONSERVED EXPRESSED OXIDOREDUCTASE (EUROFUNG)"/>
    <property type="match status" value="1"/>
</dbReference>
<name>A0ABX3SMT5_MYCMA</name>
<sequence length="359" mass="39152">MIKVLLVGAGAVVEGNYLYALRRLEKADALRIVSVADPNMLRARQIAARFKQACPYPDFDSALENGSYDLALIASPPSLHADHACAALEHGCHVLCEKPMTTTAADAHRMNAAAENAGRALGVVFPRRFYSSVADVAKLVANGDLGDDLRFTYREGGAFDWPSASGAVFSRETAGGGALIDKGVHLLDQLNWIFGDPVVLSAVDDSLAGGVETNSQLELAFPNARGTLHVSWEYPLNNGLRIQGSSGEIMLECGEIRTYRRKTREGWMRVPATTTWPADLKRSGGKRRRPDFEFESIELLVIGMLRRITYGEPYLVTGVQAAGVQAVIDKAYQLTQPMACPWLAHSEEEAARAKYWRAG</sequence>